<dbReference type="InterPro" id="IPR012902">
    <property type="entry name" value="N_methyl_site"/>
</dbReference>
<dbReference type="NCBIfam" id="TIGR02532">
    <property type="entry name" value="IV_pilin_GFxxxE"/>
    <property type="match status" value="1"/>
</dbReference>
<dbReference type="Gene3D" id="3.30.700.10">
    <property type="entry name" value="Glycoprotein, Type 4 Pilin"/>
    <property type="match status" value="1"/>
</dbReference>
<accession>A0A518IVT6</accession>
<organism evidence="3 4">
    <name type="scientific">Rosistilla oblonga</name>
    <dbReference type="NCBI Taxonomy" id="2527990"/>
    <lineage>
        <taxon>Bacteria</taxon>
        <taxon>Pseudomonadati</taxon>
        <taxon>Planctomycetota</taxon>
        <taxon>Planctomycetia</taxon>
        <taxon>Pirellulales</taxon>
        <taxon>Pirellulaceae</taxon>
        <taxon>Rosistilla</taxon>
    </lineage>
</organism>
<proteinExistence type="predicted"/>
<keyword evidence="1" id="KW-0472">Membrane</keyword>
<dbReference type="AlphaFoldDB" id="A0A518IVT6"/>
<keyword evidence="1" id="KW-1133">Transmembrane helix</keyword>
<protein>
    <recommendedName>
        <fullName evidence="2">DUF1559 domain-containing protein</fullName>
    </recommendedName>
</protein>
<reference evidence="3 4" key="1">
    <citation type="submission" date="2019-02" db="EMBL/GenBank/DDBJ databases">
        <title>Deep-cultivation of Planctomycetes and their phenomic and genomic characterization uncovers novel biology.</title>
        <authorList>
            <person name="Wiegand S."/>
            <person name="Jogler M."/>
            <person name="Boedeker C."/>
            <person name="Pinto D."/>
            <person name="Vollmers J."/>
            <person name="Rivas-Marin E."/>
            <person name="Kohn T."/>
            <person name="Peeters S.H."/>
            <person name="Heuer A."/>
            <person name="Rast P."/>
            <person name="Oberbeckmann S."/>
            <person name="Bunk B."/>
            <person name="Jeske O."/>
            <person name="Meyerdierks A."/>
            <person name="Storesund J.E."/>
            <person name="Kallscheuer N."/>
            <person name="Luecker S."/>
            <person name="Lage O.M."/>
            <person name="Pohl T."/>
            <person name="Merkel B.J."/>
            <person name="Hornburger P."/>
            <person name="Mueller R.-W."/>
            <person name="Bruemmer F."/>
            <person name="Labrenz M."/>
            <person name="Spormann A.M."/>
            <person name="Op den Camp H."/>
            <person name="Overmann J."/>
            <person name="Amann R."/>
            <person name="Jetten M.S.M."/>
            <person name="Mascher T."/>
            <person name="Medema M.H."/>
            <person name="Devos D.P."/>
            <person name="Kaster A.-K."/>
            <person name="Ovreas L."/>
            <person name="Rohde M."/>
            <person name="Galperin M.Y."/>
            <person name="Jogler C."/>
        </authorList>
    </citation>
    <scope>NUCLEOTIDE SEQUENCE [LARGE SCALE GENOMIC DNA]</scope>
    <source>
        <strain evidence="3 4">Mal33</strain>
    </source>
</reference>
<keyword evidence="4" id="KW-1185">Reference proteome</keyword>
<dbReference type="Pfam" id="PF07963">
    <property type="entry name" value="N_methyl"/>
    <property type="match status" value="1"/>
</dbReference>
<keyword evidence="1" id="KW-0812">Transmembrane</keyword>
<dbReference type="RefSeq" id="WP_145286380.1">
    <property type="nucleotide sequence ID" value="NZ_CP036318.1"/>
</dbReference>
<evidence type="ECO:0000313" key="4">
    <source>
        <dbReference type="Proteomes" id="UP000316770"/>
    </source>
</evidence>
<dbReference type="InterPro" id="IPR011453">
    <property type="entry name" value="DUF1559"/>
</dbReference>
<gene>
    <name evidence="3" type="ORF">Mal33_31910</name>
</gene>
<dbReference type="InterPro" id="IPR027558">
    <property type="entry name" value="Pre_pil_HX9DG_C"/>
</dbReference>
<dbReference type="PANTHER" id="PTHR30093">
    <property type="entry name" value="GENERAL SECRETION PATHWAY PROTEIN G"/>
    <property type="match status" value="1"/>
</dbReference>
<dbReference type="NCBIfam" id="TIGR04294">
    <property type="entry name" value="pre_pil_HX9DG"/>
    <property type="match status" value="1"/>
</dbReference>
<name>A0A518IVT6_9BACT</name>
<feature type="transmembrane region" description="Helical" evidence="1">
    <location>
        <begin position="12"/>
        <end position="32"/>
    </location>
</feature>
<feature type="domain" description="DUF1559" evidence="2">
    <location>
        <begin position="33"/>
        <end position="284"/>
    </location>
</feature>
<dbReference type="PANTHER" id="PTHR30093:SF2">
    <property type="entry name" value="TYPE II SECRETION SYSTEM PROTEIN H"/>
    <property type="match status" value="1"/>
</dbReference>
<evidence type="ECO:0000313" key="3">
    <source>
        <dbReference type="EMBL" id="QDV57189.1"/>
    </source>
</evidence>
<dbReference type="InterPro" id="IPR045584">
    <property type="entry name" value="Pilin-like"/>
</dbReference>
<dbReference type="EMBL" id="CP036318">
    <property type="protein sequence ID" value="QDV57189.1"/>
    <property type="molecule type" value="Genomic_DNA"/>
</dbReference>
<dbReference type="Pfam" id="PF07596">
    <property type="entry name" value="SBP_bac_10"/>
    <property type="match status" value="1"/>
</dbReference>
<dbReference type="SUPFAM" id="SSF54523">
    <property type="entry name" value="Pili subunits"/>
    <property type="match status" value="1"/>
</dbReference>
<dbReference type="Proteomes" id="UP000316770">
    <property type="component" value="Chromosome"/>
</dbReference>
<evidence type="ECO:0000256" key="1">
    <source>
        <dbReference type="SAM" id="Phobius"/>
    </source>
</evidence>
<evidence type="ECO:0000259" key="2">
    <source>
        <dbReference type="Pfam" id="PF07596"/>
    </source>
</evidence>
<sequence>MDARRQGLTVLELLVVIAVISIMAALLLPALMSARESARRVACRSHLRELGIAAHHFHDGFGHLPRAWKATDDGKPFAFAWAANMLPQLGQQNMLAQLDLGTSPTGLTTSVAAEAFAYELFVCPSDLTEPSFELQVDTERDDDVDGSTDNALHAAASPNLGWFPTANYVGVYGTHEADDYEEAAPTSGFADGSIINEQDIRFRDLRRGLSNTMIVGERTMAAVPSTWLGIDLRGGDAPCRLVGSAMTQPNCETCDECEFSSRHPGGSNFLWGDGRVTLVSESIDSVLYQENSRRMP</sequence>